<evidence type="ECO:0000313" key="2">
    <source>
        <dbReference type="Proteomes" id="UP001189624"/>
    </source>
</evidence>
<proteinExistence type="predicted"/>
<dbReference type="EMBL" id="OY731406">
    <property type="protein sequence ID" value="CAJ1974378.1"/>
    <property type="molecule type" value="Genomic_DNA"/>
</dbReference>
<dbReference type="PANTHER" id="PTHR31672">
    <property type="entry name" value="BNACNNG10540D PROTEIN"/>
    <property type="match status" value="1"/>
</dbReference>
<sequence length="118" mass="13372">MLPVKSLVRFKCVYKSWLCLLSDPHFAISHFQRITASANRLMFIVPPALEIQSIDFNASLHDDSSCSVLNLNFLPPNSYHNVQIMGSYWGFLLLNCCQSLWVWNPSTGVHRKLSLSGS</sequence>
<organism evidence="1 2">
    <name type="scientific">Sphenostylis stenocarpa</name>
    <dbReference type="NCBI Taxonomy" id="92480"/>
    <lineage>
        <taxon>Eukaryota</taxon>
        <taxon>Viridiplantae</taxon>
        <taxon>Streptophyta</taxon>
        <taxon>Embryophyta</taxon>
        <taxon>Tracheophyta</taxon>
        <taxon>Spermatophyta</taxon>
        <taxon>Magnoliopsida</taxon>
        <taxon>eudicotyledons</taxon>
        <taxon>Gunneridae</taxon>
        <taxon>Pentapetalae</taxon>
        <taxon>rosids</taxon>
        <taxon>fabids</taxon>
        <taxon>Fabales</taxon>
        <taxon>Fabaceae</taxon>
        <taxon>Papilionoideae</taxon>
        <taxon>50 kb inversion clade</taxon>
        <taxon>NPAAA clade</taxon>
        <taxon>indigoferoid/millettioid clade</taxon>
        <taxon>Phaseoleae</taxon>
        <taxon>Sphenostylis</taxon>
    </lineage>
</organism>
<reference evidence="1" key="1">
    <citation type="submission" date="2023-10" db="EMBL/GenBank/DDBJ databases">
        <authorList>
            <person name="Domelevo Entfellner J.-B."/>
        </authorList>
    </citation>
    <scope>NUCLEOTIDE SEQUENCE</scope>
</reference>
<dbReference type="PANTHER" id="PTHR31672:SF13">
    <property type="entry name" value="F-BOX PROTEIN CPR30-LIKE"/>
    <property type="match status" value="1"/>
</dbReference>
<keyword evidence="2" id="KW-1185">Reference proteome</keyword>
<dbReference type="AlphaFoldDB" id="A0AA86VTI0"/>
<dbReference type="Gramene" id="rna-AYBTSS11_LOCUS26453">
    <property type="protein sequence ID" value="CAJ1974378.1"/>
    <property type="gene ID" value="gene-AYBTSS11_LOCUS26453"/>
</dbReference>
<evidence type="ECO:0000313" key="1">
    <source>
        <dbReference type="EMBL" id="CAJ1974378.1"/>
    </source>
</evidence>
<dbReference type="SUPFAM" id="SSF81383">
    <property type="entry name" value="F-box domain"/>
    <property type="match status" value="1"/>
</dbReference>
<dbReference type="InterPro" id="IPR050796">
    <property type="entry name" value="SCF_F-box_component"/>
</dbReference>
<dbReference type="Proteomes" id="UP001189624">
    <property type="component" value="Chromosome 9"/>
</dbReference>
<dbReference type="InterPro" id="IPR036047">
    <property type="entry name" value="F-box-like_dom_sf"/>
</dbReference>
<name>A0AA86VTI0_9FABA</name>
<gene>
    <name evidence="1" type="ORF">AYBTSS11_LOCUS26453</name>
</gene>
<accession>A0AA86VTI0</accession>
<protein>
    <submittedName>
        <fullName evidence="1">Uncharacterized protein</fullName>
    </submittedName>
</protein>